<dbReference type="Proteomes" id="UP000672526">
    <property type="component" value="Unassembled WGS sequence"/>
</dbReference>
<organism evidence="1 2">
    <name type="scientific">Paraburkholderia haematera</name>
    <dbReference type="NCBI Taxonomy" id="2793077"/>
    <lineage>
        <taxon>Bacteria</taxon>
        <taxon>Pseudomonadati</taxon>
        <taxon>Pseudomonadota</taxon>
        <taxon>Betaproteobacteria</taxon>
        <taxon>Burkholderiales</taxon>
        <taxon>Burkholderiaceae</taxon>
        <taxon>Paraburkholderia</taxon>
    </lineage>
</organism>
<comment type="caution">
    <text evidence="1">The sequence shown here is derived from an EMBL/GenBank/DDBJ whole genome shotgun (WGS) entry which is preliminary data.</text>
</comment>
<protein>
    <submittedName>
        <fullName evidence="1">Uncharacterized protein</fullName>
    </submittedName>
</protein>
<sequence length="32" mass="3617">MIDLTNECGSMFMTSTCTGTRYRNGEIDRLSI</sequence>
<dbReference type="EMBL" id="CAJNBK010000003">
    <property type="protein sequence ID" value="CAE6723346.1"/>
    <property type="molecule type" value="Genomic_DNA"/>
</dbReference>
<gene>
    <name evidence="1" type="ORF">R69888_01717</name>
</gene>
<keyword evidence="2" id="KW-1185">Reference proteome</keyword>
<name>A0ABN7L447_9BURK</name>
<proteinExistence type="predicted"/>
<evidence type="ECO:0000313" key="1">
    <source>
        <dbReference type="EMBL" id="CAE6723346.1"/>
    </source>
</evidence>
<reference evidence="1 2" key="1">
    <citation type="submission" date="2021-02" db="EMBL/GenBank/DDBJ databases">
        <authorList>
            <person name="Vanwijnsberghe S."/>
        </authorList>
    </citation>
    <scope>NUCLEOTIDE SEQUENCE [LARGE SCALE GENOMIC DNA]</scope>
    <source>
        <strain evidence="1 2">LMG 31837</strain>
    </source>
</reference>
<accession>A0ABN7L447</accession>
<evidence type="ECO:0000313" key="2">
    <source>
        <dbReference type="Proteomes" id="UP000672526"/>
    </source>
</evidence>